<dbReference type="AlphaFoldDB" id="A0A0F9R280"/>
<evidence type="ECO:0000313" key="1">
    <source>
        <dbReference type="EMBL" id="KKN11618.1"/>
    </source>
</evidence>
<gene>
    <name evidence="1" type="ORF">LCGC14_1024790</name>
</gene>
<dbReference type="EMBL" id="LAZR01004117">
    <property type="protein sequence ID" value="KKN11618.1"/>
    <property type="molecule type" value="Genomic_DNA"/>
</dbReference>
<name>A0A0F9R280_9ZZZZ</name>
<proteinExistence type="predicted"/>
<organism evidence="1">
    <name type="scientific">marine sediment metagenome</name>
    <dbReference type="NCBI Taxonomy" id="412755"/>
    <lineage>
        <taxon>unclassified sequences</taxon>
        <taxon>metagenomes</taxon>
        <taxon>ecological metagenomes</taxon>
    </lineage>
</organism>
<accession>A0A0F9R280</accession>
<sequence length="172" mass="19712">MSSTTANKKTYRVALLEIRDQYQTSGEPWPARARDIARWAIAKKLWSPPRELVENKATRDFADALGEEKHYDPQGRQVKTNVAAKLPYIDKHGEKQQGWFWDDIRTASKDHLLESFKQQRTQLVGGGQSLQNQVDSANDNNPNLRGRPIKMLWDLTEEIVHPARELFDGDSA</sequence>
<protein>
    <submittedName>
        <fullName evidence="1">Uncharacterized protein</fullName>
    </submittedName>
</protein>
<comment type="caution">
    <text evidence="1">The sequence shown here is derived from an EMBL/GenBank/DDBJ whole genome shotgun (WGS) entry which is preliminary data.</text>
</comment>
<reference evidence="1" key="1">
    <citation type="journal article" date="2015" name="Nature">
        <title>Complex archaea that bridge the gap between prokaryotes and eukaryotes.</title>
        <authorList>
            <person name="Spang A."/>
            <person name="Saw J.H."/>
            <person name="Jorgensen S.L."/>
            <person name="Zaremba-Niedzwiedzka K."/>
            <person name="Martijn J."/>
            <person name="Lind A.E."/>
            <person name="van Eijk R."/>
            <person name="Schleper C."/>
            <person name="Guy L."/>
            <person name="Ettema T.J."/>
        </authorList>
    </citation>
    <scope>NUCLEOTIDE SEQUENCE</scope>
</reference>